<name>A0A934U156_9FLAO</name>
<dbReference type="AlphaFoldDB" id="A0A934U156"/>
<sequence>ARFNTDKISQQARDAAATANDYVKDNPWYGVGAGAAIGIVIGVLLGRR</sequence>
<keyword evidence="1" id="KW-0472">Membrane</keyword>
<evidence type="ECO:0000313" key="3">
    <source>
        <dbReference type="EMBL" id="MBJ7883242.1"/>
    </source>
</evidence>
<dbReference type="PANTHER" id="PTHR35893:SF3">
    <property type="entry name" value="INNER MEMBRANE PROTEIN"/>
    <property type="match status" value="1"/>
</dbReference>
<evidence type="ECO:0000313" key="4">
    <source>
        <dbReference type="Proteomes" id="UP000662373"/>
    </source>
</evidence>
<organism evidence="3 4">
    <name type="scientific">Gelidibacter salicanalis</name>
    <dbReference type="NCBI Taxonomy" id="291193"/>
    <lineage>
        <taxon>Bacteria</taxon>
        <taxon>Pseudomonadati</taxon>
        <taxon>Bacteroidota</taxon>
        <taxon>Flavobacteriia</taxon>
        <taxon>Flavobacteriales</taxon>
        <taxon>Flavobacteriaceae</taxon>
        <taxon>Gelidibacter</taxon>
    </lineage>
</organism>
<gene>
    <name evidence="3" type="ORF">JEM65_21730</name>
</gene>
<dbReference type="InterPro" id="IPR010279">
    <property type="entry name" value="YqjD/ElaB"/>
</dbReference>
<keyword evidence="4" id="KW-1185">Reference proteome</keyword>
<keyword evidence="1" id="KW-0812">Transmembrane</keyword>
<proteinExistence type="predicted"/>
<dbReference type="PANTHER" id="PTHR35893">
    <property type="entry name" value="INNER MEMBRANE PROTEIN-RELATED"/>
    <property type="match status" value="1"/>
</dbReference>
<dbReference type="InterPro" id="IPR043605">
    <property type="entry name" value="DUF883_C"/>
</dbReference>
<evidence type="ECO:0000259" key="2">
    <source>
        <dbReference type="Pfam" id="PF19029"/>
    </source>
</evidence>
<dbReference type="GO" id="GO:0043022">
    <property type="term" value="F:ribosome binding"/>
    <property type="evidence" value="ECO:0007669"/>
    <property type="project" value="InterPro"/>
</dbReference>
<comment type="caution">
    <text evidence="3">The sequence shown here is derived from an EMBL/GenBank/DDBJ whole genome shotgun (WGS) entry which is preliminary data.</text>
</comment>
<reference evidence="3 4" key="1">
    <citation type="submission" date="2020-09" db="EMBL/GenBank/DDBJ databases">
        <title>Draft genome of Gelidibacter salicanalis PAMC21136.</title>
        <authorList>
            <person name="Park H."/>
        </authorList>
    </citation>
    <scope>NUCLEOTIDE SEQUENCE [LARGE SCALE GENOMIC DNA]</scope>
    <source>
        <strain evidence="3 4">PAMC21136</strain>
    </source>
</reference>
<feature type="transmembrane region" description="Helical" evidence="1">
    <location>
        <begin position="28"/>
        <end position="46"/>
    </location>
</feature>
<dbReference type="Pfam" id="PF19029">
    <property type="entry name" value="DUF883_C"/>
    <property type="match status" value="1"/>
</dbReference>
<protein>
    <submittedName>
        <fullName evidence="3">DUF883 family protein</fullName>
    </submittedName>
</protein>
<feature type="non-terminal residue" evidence="3">
    <location>
        <position position="1"/>
    </location>
</feature>
<keyword evidence="1" id="KW-1133">Transmembrane helix</keyword>
<feature type="domain" description="DUF883" evidence="2">
    <location>
        <begin position="19"/>
        <end position="48"/>
    </location>
</feature>
<dbReference type="EMBL" id="JAEHJZ010000413">
    <property type="protein sequence ID" value="MBJ7883242.1"/>
    <property type="molecule type" value="Genomic_DNA"/>
</dbReference>
<dbReference type="Proteomes" id="UP000662373">
    <property type="component" value="Unassembled WGS sequence"/>
</dbReference>
<accession>A0A934U156</accession>
<evidence type="ECO:0000256" key="1">
    <source>
        <dbReference type="SAM" id="Phobius"/>
    </source>
</evidence>